<reference evidence="12" key="1">
    <citation type="submission" date="2023-01" db="EMBL/GenBank/DDBJ databases">
        <title>Metagenome sequencing of chrysophaentin producing Chrysophaeum taylorii.</title>
        <authorList>
            <person name="Davison J."/>
            <person name="Bewley C."/>
        </authorList>
    </citation>
    <scope>NUCLEOTIDE SEQUENCE</scope>
    <source>
        <strain evidence="12">NIES-1699</strain>
    </source>
</reference>
<gene>
    <name evidence="12" type="ORF">CTAYLR_003161</name>
</gene>
<evidence type="ECO:0000256" key="3">
    <source>
        <dbReference type="ARBA" id="ARBA00022763"/>
    </source>
</evidence>
<keyword evidence="5" id="KW-0862">Zinc</keyword>
<feature type="region of interest" description="Disordered" evidence="10">
    <location>
        <begin position="517"/>
        <end position="553"/>
    </location>
</feature>
<evidence type="ECO:0000256" key="7">
    <source>
        <dbReference type="ARBA" id="ARBA00023242"/>
    </source>
</evidence>
<dbReference type="GO" id="GO:0006281">
    <property type="term" value="P:DNA repair"/>
    <property type="evidence" value="ECO:0007669"/>
    <property type="project" value="UniProtKB-KW"/>
</dbReference>
<keyword evidence="13" id="KW-1185">Reference proteome</keyword>
<dbReference type="SUPFAM" id="SSF47762">
    <property type="entry name" value="PAH2 domain"/>
    <property type="match status" value="1"/>
</dbReference>
<feature type="region of interest" description="Disordered" evidence="10">
    <location>
        <begin position="1"/>
        <end position="29"/>
    </location>
</feature>
<keyword evidence="4 9" id="KW-0863">Zinc-finger</keyword>
<keyword evidence="7 8" id="KW-0539">Nucleus</keyword>
<evidence type="ECO:0000256" key="6">
    <source>
        <dbReference type="ARBA" id="ARBA00023204"/>
    </source>
</evidence>
<feature type="region of interest" description="Disordered" evidence="10">
    <location>
        <begin position="115"/>
        <end position="159"/>
    </location>
</feature>
<evidence type="ECO:0000313" key="13">
    <source>
        <dbReference type="Proteomes" id="UP001230188"/>
    </source>
</evidence>
<dbReference type="PROSITE" id="PS51477">
    <property type="entry name" value="PAH"/>
    <property type="match status" value="1"/>
</dbReference>
<sequence length="870" mass="95626">MEPNAVPVEPLRPDPTPRGPKRTTTAPHLAPCPVCGKLFTLRHIEQHADRCATQKFLDMPRGEGDAAPRPRPAGTILAKALSGGTARRPAKRIKKTTTMARGPIATPDGLVLHVALGNSNGQDDARPPSPQPSEKSSGCVDSAIGQAPARPRRAPKHVAQHQAKTWTIPGGEAIQFRNAPVIHVMALPNHLLERVRFIEDRMRHFPAEAVSVTTSKGTIDKKKSAELQRRIQEEEYQLELYRSTRPTRRPHPEIEATFFDTSTALIEAAEAPACPPRGCPNDDDDAAADAASATTTTKVEDRVSRLLMRVRVSNTGFHCEHSMNGSLFATSETAAPLADPPSECCTETSETPPDGNARGSSEGGLMPLPDTNEKDALPRRRPANSQAAASKRTAPAGTTVTARDANGNRIITKNSGSVVQKTSRKKRSRSLARKPTNQDALEFVNQMRHVFNVPPAIITEFVGLLKSYKSKTISADEVARHIADLLKDYPDLVVDFDKFLPLPHDAKIGGVDASRVLGTKERKKRRQKRGTQDADDTPPEDPQGAEAEQSAEGMEPYYSDEMSYFEYYGYHPIGGPEWPPQYATMAANADRRCDGDSNERRAEHFEAAKAATAAAIAQANEADEHRNELEPGIYWRPFDYEDAYASVDPGGFARGEEDDGGQTKSQSEFVGADVWQYTPVKDNGDETTKVHNTAVEGAADCDVEPDTSQIEPTLTNLFVGEHNELEAKPPRSRCALEPNRDEFPPAPRAKVIAAVDEALKQLAQARPDGLGSAFRNDYEQMREVAYEVWERFKNDMYSFDAFAGIVLEANKTRGPPPLDALTSMLNRLKCLFNADAEDVLEKLIDVQCDETRQYLQKMRANWPKPQRAAC</sequence>
<feature type="compositionally biased region" description="Basic residues" evidence="10">
    <location>
        <begin position="422"/>
        <end position="432"/>
    </location>
</feature>
<evidence type="ECO:0000256" key="1">
    <source>
        <dbReference type="ARBA" id="ARBA00004123"/>
    </source>
</evidence>
<dbReference type="PROSITE" id="PS51908">
    <property type="entry name" value="ZF_UBZ4"/>
    <property type="match status" value="1"/>
</dbReference>
<dbReference type="GO" id="GO:0006355">
    <property type="term" value="P:regulation of DNA-templated transcription"/>
    <property type="evidence" value="ECO:0007669"/>
    <property type="project" value="InterPro"/>
</dbReference>
<feature type="region of interest" description="Disordered" evidence="10">
    <location>
        <begin position="275"/>
        <end position="299"/>
    </location>
</feature>
<dbReference type="Gene3D" id="3.30.160.60">
    <property type="entry name" value="Classic Zinc Finger"/>
    <property type="match status" value="1"/>
</dbReference>
<dbReference type="InterPro" id="IPR036600">
    <property type="entry name" value="PAH_sf"/>
</dbReference>
<dbReference type="Gene3D" id="1.20.1160.11">
    <property type="entry name" value="Paired amphipathic helix"/>
    <property type="match status" value="1"/>
</dbReference>
<proteinExistence type="predicted"/>
<evidence type="ECO:0000256" key="8">
    <source>
        <dbReference type="PROSITE-ProRule" id="PRU00810"/>
    </source>
</evidence>
<dbReference type="Proteomes" id="UP001230188">
    <property type="component" value="Unassembled WGS sequence"/>
</dbReference>
<keyword evidence="3 9" id="KW-0227">DNA damage</keyword>
<keyword evidence="6 9" id="KW-0234">DNA repair</keyword>
<name>A0AAD7XUD4_9STRA</name>
<feature type="region of interest" description="Disordered" evidence="10">
    <location>
        <begin position="333"/>
        <end position="434"/>
    </location>
</feature>
<accession>A0AAD7XUD4</accession>
<evidence type="ECO:0000256" key="5">
    <source>
        <dbReference type="ARBA" id="ARBA00022833"/>
    </source>
</evidence>
<evidence type="ECO:0000313" key="12">
    <source>
        <dbReference type="EMBL" id="KAJ8613689.1"/>
    </source>
</evidence>
<dbReference type="GO" id="GO:0003677">
    <property type="term" value="F:DNA binding"/>
    <property type="evidence" value="ECO:0007669"/>
    <property type="project" value="InterPro"/>
</dbReference>
<protein>
    <recommendedName>
        <fullName evidence="11">UBZ4-type domain-containing protein</fullName>
    </recommendedName>
</protein>
<dbReference type="InterPro" id="IPR006642">
    <property type="entry name" value="Rad18_UBZ4"/>
</dbReference>
<organism evidence="12 13">
    <name type="scientific">Chrysophaeum taylorii</name>
    <dbReference type="NCBI Taxonomy" id="2483200"/>
    <lineage>
        <taxon>Eukaryota</taxon>
        <taxon>Sar</taxon>
        <taxon>Stramenopiles</taxon>
        <taxon>Ochrophyta</taxon>
        <taxon>Pelagophyceae</taxon>
        <taxon>Pelagomonadales</taxon>
        <taxon>Pelagomonadaceae</taxon>
        <taxon>Chrysophaeum</taxon>
    </lineage>
</organism>
<dbReference type="GO" id="GO:0008270">
    <property type="term" value="F:zinc ion binding"/>
    <property type="evidence" value="ECO:0007669"/>
    <property type="project" value="UniProtKB-KW"/>
</dbReference>
<feature type="compositionally biased region" description="Basic residues" evidence="10">
    <location>
        <begin position="150"/>
        <end position="159"/>
    </location>
</feature>
<evidence type="ECO:0000256" key="9">
    <source>
        <dbReference type="PROSITE-ProRule" id="PRU01256"/>
    </source>
</evidence>
<comment type="subcellular location">
    <subcellularLocation>
        <location evidence="1 8">Nucleus</location>
    </subcellularLocation>
</comment>
<dbReference type="InterPro" id="IPR003822">
    <property type="entry name" value="PAH"/>
</dbReference>
<evidence type="ECO:0000256" key="2">
    <source>
        <dbReference type="ARBA" id="ARBA00022723"/>
    </source>
</evidence>
<evidence type="ECO:0000259" key="11">
    <source>
        <dbReference type="PROSITE" id="PS51908"/>
    </source>
</evidence>
<dbReference type="EMBL" id="JAQMWT010000024">
    <property type="protein sequence ID" value="KAJ8613689.1"/>
    <property type="molecule type" value="Genomic_DNA"/>
</dbReference>
<comment type="caution">
    <text evidence="12">The sequence shown here is derived from an EMBL/GenBank/DDBJ whole genome shotgun (WGS) entry which is preliminary data.</text>
</comment>
<dbReference type="AlphaFoldDB" id="A0AAD7XUD4"/>
<keyword evidence="2" id="KW-0479">Metal-binding</keyword>
<dbReference type="GO" id="GO:0005634">
    <property type="term" value="C:nucleus"/>
    <property type="evidence" value="ECO:0007669"/>
    <property type="project" value="UniProtKB-SubCell"/>
</dbReference>
<evidence type="ECO:0000256" key="10">
    <source>
        <dbReference type="SAM" id="MobiDB-lite"/>
    </source>
</evidence>
<dbReference type="Pfam" id="PF02671">
    <property type="entry name" value="PAH"/>
    <property type="match status" value="1"/>
</dbReference>
<feature type="compositionally biased region" description="Low complexity" evidence="10">
    <location>
        <begin position="288"/>
        <end position="297"/>
    </location>
</feature>
<feature type="domain" description="UBZ4-type" evidence="11">
    <location>
        <begin position="29"/>
        <end position="56"/>
    </location>
</feature>
<evidence type="ECO:0000256" key="4">
    <source>
        <dbReference type="ARBA" id="ARBA00022771"/>
    </source>
</evidence>